<dbReference type="EC" id="2.1.1.77" evidence="3"/>
<evidence type="ECO:0000256" key="8">
    <source>
        <dbReference type="ARBA" id="ARBA00022691"/>
    </source>
</evidence>
<evidence type="ECO:0000256" key="11">
    <source>
        <dbReference type="ARBA" id="ARBA00031350"/>
    </source>
</evidence>
<dbReference type="Pfam" id="PF01135">
    <property type="entry name" value="PCMT"/>
    <property type="match status" value="1"/>
</dbReference>
<keyword evidence="8" id="KW-0949">S-adenosyl-L-methionine</keyword>
<evidence type="ECO:0000256" key="3">
    <source>
        <dbReference type="ARBA" id="ARBA00011890"/>
    </source>
</evidence>
<dbReference type="PANTHER" id="PTHR11579:SF0">
    <property type="entry name" value="PROTEIN-L-ISOASPARTATE(D-ASPARTATE) O-METHYLTRANSFERASE"/>
    <property type="match status" value="1"/>
</dbReference>
<sequence length="413" mass="44975">MTPATTERSDADRLRNDVVDELTSKGWLTTPEVEEVMRRVPRHAFTPGASLEEAYNAYGAVVTKKDEHGVSISSVSAPQIQGMMLEQAAVKPGMNVLEIGSGGLNAAYLAELVGESGTVTTVDIDPEVTERATRLLVENGYPQVNVVLADAAEDFPGRGPYDRIIVTAGAWDILPGWREELTDGGRLVVPLRMRGLTRTIDFKRVGDHLESSSARVCGFVPMQGAAAHQEELLLVAGTDEIGLRFDDGLPADPSQLDNAVLTVREEMWTSVTVGLQEHVDTLQMYLATVLDGFCVMAVDPDLDTGLVAPSNRYFSLATVEGDSFAYLTTRRTEDDEHVEYGVHAFGPTRQKLAQTVTEHVRTWAKEHRGGPGPKISVFPAGTPDDQLPGERVIDKVHSRVTLSWHSVETTVES</sequence>
<keyword evidence="7" id="KW-0808">Transferase</keyword>
<proteinExistence type="inferred from homology"/>
<comment type="similarity">
    <text evidence="2">Belongs to the methyltransferase superfamily. L-isoaspartyl/D-aspartyl protein methyltransferase family.</text>
</comment>
<evidence type="ECO:0000256" key="4">
    <source>
        <dbReference type="ARBA" id="ARBA00013346"/>
    </source>
</evidence>
<protein>
    <recommendedName>
        <fullName evidence="4">Protein-L-isoaspartate O-methyltransferase</fullName>
        <ecNumber evidence="3">2.1.1.77</ecNumber>
    </recommendedName>
    <alternativeName>
        <fullName evidence="11">L-isoaspartyl protein carboxyl methyltransferase</fullName>
    </alternativeName>
    <alternativeName>
        <fullName evidence="9">Protein L-isoaspartyl methyltransferase</fullName>
    </alternativeName>
    <alternativeName>
        <fullName evidence="10">Protein-beta-aspartate methyltransferase</fullName>
    </alternativeName>
</protein>
<dbReference type="RefSeq" id="WP_311035576.1">
    <property type="nucleotide sequence ID" value="NZ_CP117522.1"/>
</dbReference>
<dbReference type="PANTHER" id="PTHR11579">
    <property type="entry name" value="PROTEIN-L-ISOASPARTATE O-METHYLTRANSFERASE"/>
    <property type="match status" value="1"/>
</dbReference>
<keyword evidence="13" id="KW-1185">Reference proteome</keyword>
<organism evidence="12 13">
    <name type="scientific">Streptomyces luomodiensis</name>
    <dbReference type="NCBI Taxonomy" id="3026192"/>
    <lineage>
        <taxon>Bacteria</taxon>
        <taxon>Bacillati</taxon>
        <taxon>Actinomycetota</taxon>
        <taxon>Actinomycetes</taxon>
        <taxon>Kitasatosporales</taxon>
        <taxon>Streptomycetaceae</taxon>
        <taxon>Streptomyces</taxon>
    </lineage>
</organism>
<evidence type="ECO:0000313" key="13">
    <source>
        <dbReference type="Proteomes" id="UP001305606"/>
    </source>
</evidence>
<dbReference type="GO" id="GO:0008168">
    <property type="term" value="F:methyltransferase activity"/>
    <property type="evidence" value="ECO:0007669"/>
    <property type="project" value="UniProtKB-KW"/>
</dbReference>
<dbReference type="Gene3D" id="3.40.50.150">
    <property type="entry name" value="Vaccinia Virus protein VP39"/>
    <property type="match status" value="1"/>
</dbReference>
<dbReference type="InterPro" id="IPR029063">
    <property type="entry name" value="SAM-dependent_MTases_sf"/>
</dbReference>
<keyword evidence="5" id="KW-0963">Cytoplasm</keyword>
<dbReference type="InterPro" id="IPR027573">
    <property type="entry name" value="Methyltran_FxLD"/>
</dbReference>
<dbReference type="SUPFAM" id="SSF53335">
    <property type="entry name" value="S-adenosyl-L-methionine-dependent methyltransferases"/>
    <property type="match status" value="1"/>
</dbReference>
<evidence type="ECO:0000256" key="10">
    <source>
        <dbReference type="ARBA" id="ARBA00031323"/>
    </source>
</evidence>
<name>A0ABY9UWZ9_9ACTN</name>
<dbReference type="NCBIfam" id="TIGR04364">
    <property type="entry name" value="methyltran_FxLD"/>
    <property type="match status" value="1"/>
</dbReference>
<dbReference type="Proteomes" id="UP001305606">
    <property type="component" value="Chromosome"/>
</dbReference>
<evidence type="ECO:0000256" key="5">
    <source>
        <dbReference type="ARBA" id="ARBA00022490"/>
    </source>
</evidence>
<evidence type="ECO:0000256" key="7">
    <source>
        <dbReference type="ARBA" id="ARBA00022679"/>
    </source>
</evidence>
<reference evidence="12 13" key="1">
    <citation type="submission" date="2023-02" db="EMBL/GenBank/DDBJ databases">
        <title>Streptomyces sp. SCA4-21 with antifungal activity against Fusarium oxysporum f. sp. cubense, Streptomyces sp. SCA2-17 with antifungal activity against Fusarium oxysporum f. sp. cubense.</title>
        <authorList>
            <person name="Qi D."/>
        </authorList>
    </citation>
    <scope>NUCLEOTIDE SEQUENCE [LARGE SCALE GENOMIC DNA]</scope>
    <source>
        <strain evidence="12 13">SCA4-21</strain>
    </source>
</reference>
<comment type="subcellular location">
    <subcellularLocation>
        <location evidence="1">Cytoplasm</location>
    </subcellularLocation>
</comment>
<evidence type="ECO:0000256" key="2">
    <source>
        <dbReference type="ARBA" id="ARBA00005369"/>
    </source>
</evidence>
<dbReference type="CDD" id="cd02440">
    <property type="entry name" value="AdoMet_MTases"/>
    <property type="match status" value="1"/>
</dbReference>
<evidence type="ECO:0000313" key="12">
    <source>
        <dbReference type="EMBL" id="WNE96390.1"/>
    </source>
</evidence>
<evidence type="ECO:0000256" key="6">
    <source>
        <dbReference type="ARBA" id="ARBA00022603"/>
    </source>
</evidence>
<keyword evidence="6 12" id="KW-0489">Methyltransferase</keyword>
<dbReference type="GO" id="GO:0032259">
    <property type="term" value="P:methylation"/>
    <property type="evidence" value="ECO:0007669"/>
    <property type="project" value="UniProtKB-KW"/>
</dbReference>
<gene>
    <name evidence="12" type="primary">fxlM</name>
    <name evidence="12" type="ORF">PS467_14105</name>
</gene>
<dbReference type="InterPro" id="IPR000682">
    <property type="entry name" value="PCMT"/>
</dbReference>
<evidence type="ECO:0000256" key="1">
    <source>
        <dbReference type="ARBA" id="ARBA00004496"/>
    </source>
</evidence>
<accession>A0ABY9UWZ9</accession>
<evidence type="ECO:0000256" key="9">
    <source>
        <dbReference type="ARBA" id="ARBA00030757"/>
    </source>
</evidence>
<dbReference type="EMBL" id="CP117522">
    <property type="protein sequence ID" value="WNE96390.1"/>
    <property type="molecule type" value="Genomic_DNA"/>
</dbReference>